<dbReference type="OrthoDB" id="461075at2"/>
<keyword evidence="3" id="KW-1185">Reference proteome</keyword>
<dbReference type="KEGG" id="cyc:PCC7424_1864"/>
<keyword evidence="1" id="KW-0472">Membrane</keyword>
<evidence type="ECO:0008006" key="4">
    <source>
        <dbReference type="Google" id="ProtNLM"/>
    </source>
</evidence>
<dbReference type="RefSeq" id="WP_012599239.1">
    <property type="nucleotide sequence ID" value="NC_011729.1"/>
</dbReference>
<accession>B7KDJ4</accession>
<evidence type="ECO:0000313" key="2">
    <source>
        <dbReference type="EMBL" id="ACK70296.1"/>
    </source>
</evidence>
<dbReference type="AlphaFoldDB" id="B7KDJ4"/>
<dbReference type="STRING" id="65393.PCC7424_1864"/>
<sequence length="367" mass="41456">MKTKINMKKKWLNFIRLKHHPSSPKNHPLGLSLVELIISMFLGVVATSLLLNIMVEGMTYNQREQSLSQVNEEMKQALDYIAKDLREAIYVYNGQELKTRANDEDKGLENFIPDFGDDTRPILAFWKIEPLSEDELESVDCSSFTDESDADQLNECQALRIERRTYTLVVYVQTTNNSDSDSDEWKGESRIERYQLRKYSDLSDLTRTTGYVDPVSEANFAMWPYQNASDTVDQQSERPTVTDNDPARETLVDFVAAPSTLPDIAITSSEESEENAPILEEDLSCYIKTNPPDDPTLNYIASPLSNTEDALSFFACVKNNEQSSNQDVLILLRGNAKGKPGIEEDSLLPLLRAQVLIGGVYDKVLTD</sequence>
<evidence type="ECO:0000256" key="1">
    <source>
        <dbReference type="SAM" id="Phobius"/>
    </source>
</evidence>
<proteinExistence type="predicted"/>
<name>B7KDJ4_GLOC7</name>
<dbReference type="HOGENOM" id="CLU_065372_0_0_3"/>
<keyword evidence="1" id="KW-1133">Transmembrane helix</keyword>
<protein>
    <recommendedName>
        <fullName evidence="4">Prepilin-type N-terminal cleavage/methylation domain-containing protein</fullName>
    </recommendedName>
</protein>
<evidence type="ECO:0000313" key="3">
    <source>
        <dbReference type="Proteomes" id="UP000002384"/>
    </source>
</evidence>
<organism evidence="2 3">
    <name type="scientific">Gloeothece citriformis (strain PCC 7424)</name>
    <name type="common">Cyanothece sp. (strain PCC 7424)</name>
    <dbReference type="NCBI Taxonomy" id="65393"/>
    <lineage>
        <taxon>Bacteria</taxon>
        <taxon>Bacillati</taxon>
        <taxon>Cyanobacteriota</taxon>
        <taxon>Cyanophyceae</taxon>
        <taxon>Oscillatoriophycideae</taxon>
        <taxon>Chroococcales</taxon>
        <taxon>Aphanothecaceae</taxon>
        <taxon>Gloeothece</taxon>
        <taxon>Gloeothece citriformis</taxon>
    </lineage>
</organism>
<gene>
    <name evidence="2" type="ordered locus">PCC7424_1864</name>
</gene>
<dbReference type="eggNOG" id="COG4966">
    <property type="taxonomic scope" value="Bacteria"/>
</dbReference>
<dbReference type="EMBL" id="CP001291">
    <property type="protein sequence ID" value="ACK70296.1"/>
    <property type="molecule type" value="Genomic_DNA"/>
</dbReference>
<reference evidence="3" key="1">
    <citation type="journal article" date="2011" name="MBio">
        <title>Novel metabolic attributes of the genus Cyanothece, comprising a group of unicellular nitrogen-fixing Cyanobacteria.</title>
        <authorList>
            <person name="Bandyopadhyay A."/>
            <person name="Elvitigala T."/>
            <person name="Welsh E."/>
            <person name="Stockel J."/>
            <person name="Liberton M."/>
            <person name="Min H."/>
            <person name="Sherman L.A."/>
            <person name="Pakrasi H.B."/>
        </authorList>
    </citation>
    <scope>NUCLEOTIDE SEQUENCE [LARGE SCALE GENOMIC DNA]</scope>
    <source>
        <strain evidence="3">PCC 7424</strain>
    </source>
</reference>
<keyword evidence="1" id="KW-0812">Transmembrane</keyword>
<dbReference type="Proteomes" id="UP000002384">
    <property type="component" value="Chromosome"/>
</dbReference>
<feature type="transmembrane region" description="Helical" evidence="1">
    <location>
        <begin position="33"/>
        <end position="55"/>
    </location>
</feature>